<keyword evidence="1" id="KW-0472">Membrane</keyword>
<proteinExistence type="predicted"/>
<feature type="transmembrane region" description="Helical" evidence="1">
    <location>
        <begin position="110"/>
        <end position="133"/>
    </location>
</feature>
<organism evidence="2 3">
    <name type="scientific">Actinocorallia aurantiaca</name>
    <dbReference type="NCBI Taxonomy" id="46204"/>
    <lineage>
        <taxon>Bacteria</taxon>
        <taxon>Bacillati</taxon>
        <taxon>Actinomycetota</taxon>
        <taxon>Actinomycetes</taxon>
        <taxon>Streptosporangiales</taxon>
        <taxon>Thermomonosporaceae</taxon>
        <taxon>Actinocorallia</taxon>
    </lineage>
</organism>
<dbReference type="EMBL" id="BAAATZ010000013">
    <property type="protein sequence ID" value="GAA2728851.1"/>
    <property type="molecule type" value="Genomic_DNA"/>
</dbReference>
<evidence type="ECO:0000313" key="3">
    <source>
        <dbReference type="Proteomes" id="UP001501842"/>
    </source>
</evidence>
<feature type="transmembrane region" description="Helical" evidence="1">
    <location>
        <begin position="85"/>
        <end position="104"/>
    </location>
</feature>
<dbReference type="RefSeq" id="WP_344451822.1">
    <property type="nucleotide sequence ID" value="NZ_BAAATZ010000013.1"/>
</dbReference>
<sequence>MGYDPNRAKELESRMLVVLFAALGVVSTVMALDFWWSEDLSAHKPSAPDPLIYRPVLLGALAAGVLTICLVFLRDFFTRSASLAALWLCVLSGLALPALIVVSVNSDLAVYGTAETVLGVGGVLFLLAAYCTGKKRSTLKDQK</sequence>
<evidence type="ECO:0000313" key="2">
    <source>
        <dbReference type="EMBL" id="GAA2728851.1"/>
    </source>
</evidence>
<name>A0ABP6GQA6_9ACTN</name>
<evidence type="ECO:0000256" key="1">
    <source>
        <dbReference type="SAM" id="Phobius"/>
    </source>
</evidence>
<feature type="transmembrane region" description="Helical" evidence="1">
    <location>
        <begin position="55"/>
        <end position="73"/>
    </location>
</feature>
<gene>
    <name evidence="2" type="ORF">GCM10010439_38000</name>
</gene>
<comment type="caution">
    <text evidence="2">The sequence shown here is derived from an EMBL/GenBank/DDBJ whole genome shotgun (WGS) entry which is preliminary data.</text>
</comment>
<keyword evidence="3" id="KW-1185">Reference proteome</keyword>
<protein>
    <submittedName>
        <fullName evidence="2">Uncharacterized protein</fullName>
    </submittedName>
</protein>
<dbReference type="Proteomes" id="UP001501842">
    <property type="component" value="Unassembled WGS sequence"/>
</dbReference>
<keyword evidence="1" id="KW-0812">Transmembrane</keyword>
<keyword evidence="1" id="KW-1133">Transmembrane helix</keyword>
<accession>A0ABP6GQA6</accession>
<reference evidence="3" key="1">
    <citation type="journal article" date="2019" name="Int. J. Syst. Evol. Microbiol.">
        <title>The Global Catalogue of Microorganisms (GCM) 10K type strain sequencing project: providing services to taxonomists for standard genome sequencing and annotation.</title>
        <authorList>
            <consortium name="The Broad Institute Genomics Platform"/>
            <consortium name="The Broad Institute Genome Sequencing Center for Infectious Disease"/>
            <person name="Wu L."/>
            <person name="Ma J."/>
        </authorList>
    </citation>
    <scope>NUCLEOTIDE SEQUENCE [LARGE SCALE GENOMIC DNA]</scope>
    <source>
        <strain evidence="3">JCM 8201</strain>
    </source>
</reference>